<evidence type="ECO:0000256" key="2">
    <source>
        <dbReference type="SAM" id="MobiDB-lite"/>
    </source>
</evidence>
<gene>
    <name evidence="4" type="ORF">BN1204_036630</name>
</gene>
<reference evidence="4" key="1">
    <citation type="journal article" date="2015" name="PLoS ONE">
        <title>Comprehensive Evaluation of Toxoplasma gondii VEG and Neospora caninum LIV Genomes with Tachyzoite Stage Transcriptome and Proteome Defines Novel Transcript Features.</title>
        <authorList>
            <person name="Ramaprasad A."/>
            <person name="Mourier T."/>
            <person name="Naeem R."/>
            <person name="Malas T.B."/>
            <person name="Moussa E."/>
            <person name="Panigrahi A."/>
            <person name="Vermont S.J."/>
            <person name="Otto T.D."/>
            <person name="Wastling J."/>
            <person name="Pain A."/>
        </authorList>
    </citation>
    <scope>NUCLEOTIDE SEQUENCE</scope>
    <source>
        <strain evidence="4">Liverpool</strain>
    </source>
</reference>
<comment type="similarity">
    <text evidence="1">Belongs to the 14-3-3 family.</text>
</comment>
<feature type="region of interest" description="Disordered" evidence="2">
    <location>
        <begin position="263"/>
        <end position="301"/>
    </location>
</feature>
<evidence type="ECO:0000256" key="1">
    <source>
        <dbReference type="ARBA" id="ARBA00006141"/>
    </source>
</evidence>
<feature type="region of interest" description="Disordered" evidence="2">
    <location>
        <begin position="64"/>
        <end position="142"/>
    </location>
</feature>
<feature type="compositionally biased region" description="Low complexity" evidence="2">
    <location>
        <begin position="1"/>
        <end position="24"/>
    </location>
</feature>
<organism evidence="4">
    <name type="scientific">Neospora caninum (strain Liverpool)</name>
    <dbReference type="NCBI Taxonomy" id="572307"/>
    <lineage>
        <taxon>Eukaryota</taxon>
        <taxon>Sar</taxon>
        <taxon>Alveolata</taxon>
        <taxon>Apicomplexa</taxon>
        <taxon>Conoidasida</taxon>
        <taxon>Coccidia</taxon>
        <taxon>Eucoccidiorida</taxon>
        <taxon>Eimeriorina</taxon>
        <taxon>Sarcocystidae</taxon>
        <taxon>Neospora</taxon>
    </lineage>
</organism>
<sequence length="517" mass="56407">MVNLPVSPSRSPRSSPSTPSVPYSLQHAAADAQPVSRVPANDTHRHLPAARIFPVLSNPGAVISALSPSHGEQRANAQDVDGETGRRVLGTEGHSGFGEPRDGASPRGHGGSGAGEESRAGALSASSPFSSPPRTNSGVKSPLINGAFRDDAFLPLISPGASASFLSPAARSNMQEKTKETPVPLTAEDIEHLQAKASIAANLEKWPDVIRAMKKVAQARPNFDATQRSLVIHAYTNLANEARHARKTLDGYSSALSSLRNWEAPARDAQGGHETWKDEKSEKQAHASEREAKRKRAEEERLATRTLGNGLVPTNQLREFEPFFEFCVGLYKQRITEDLASLNEDLDRFVLGVLLPQAENLEAAAAYQQLRGDVSRHTAALAKNADVRRRMEERALRAYESGLQFTEQDAELKVTALHLGIVLNYGFLLKSMNNGEQTNRAIELVASEFRYSVENMYQVRNEEEYQRVLVILGLLRDNIENWCAETGRTDVQTLLGMDYHTQSSGQSLDAGSVASLS</sequence>
<dbReference type="PANTHER" id="PTHR18860">
    <property type="entry name" value="14-3-3 PROTEIN"/>
    <property type="match status" value="1"/>
</dbReference>
<dbReference type="EMBL" id="LN714483">
    <property type="protein sequence ID" value="CEL67876.1"/>
    <property type="molecule type" value="Genomic_DNA"/>
</dbReference>
<dbReference type="AlphaFoldDB" id="A0A0F7UFU3"/>
<feature type="compositionally biased region" description="Basic and acidic residues" evidence="2">
    <location>
        <begin position="270"/>
        <end position="301"/>
    </location>
</feature>
<name>A0A0F7UFU3_NEOCL</name>
<feature type="compositionally biased region" description="Low complexity" evidence="2">
    <location>
        <begin position="120"/>
        <end position="133"/>
    </location>
</feature>
<dbReference type="InterPro" id="IPR023410">
    <property type="entry name" value="14-3-3_domain"/>
</dbReference>
<dbReference type="SUPFAM" id="SSF48445">
    <property type="entry name" value="14-3-3 protein"/>
    <property type="match status" value="2"/>
</dbReference>
<dbReference type="Pfam" id="PF00244">
    <property type="entry name" value="14-3-3"/>
    <property type="match status" value="1"/>
</dbReference>
<evidence type="ECO:0000259" key="3">
    <source>
        <dbReference type="Pfam" id="PF00244"/>
    </source>
</evidence>
<dbReference type="InterPro" id="IPR000308">
    <property type="entry name" value="14-3-3"/>
</dbReference>
<dbReference type="InterPro" id="IPR036815">
    <property type="entry name" value="14-3-3_dom_sf"/>
</dbReference>
<proteinExistence type="inferred from homology"/>
<feature type="domain" description="14-3-3" evidence="3">
    <location>
        <begin position="197"/>
        <end position="482"/>
    </location>
</feature>
<accession>A0A0F7UFU3</accession>
<dbReference type="Gene3D" id="1.20.190.20">
    <property type="entry name" value="14-3-3 domain"/>
    <property type="match status" value="1"/>
</dbReference>
<protein>
    <submittedName>
        <fullName evidence="4">14-3-3 protein, putative</fullName>
    </submittedName>
</protein>
<evidence type="ECO:0000313" key="4">
    <source>
        <dbReference type="EMBL" id="CEL67876.1"/>
    </source>
</evidence>
<feature type="region of interest" description="Disordered" evidence="2">
    <location>
        <begin position="1"/>
        <end position="43"/>
    </location>
</feature>